<dbReference type="GeneID" id="116303445"/>
<dbReference type="AlphaFoldDB" id="A0A6P8IPP3"/>
<feature type="coiled-coil region" evidence="1">
    <location>
        <begin position="52"/>
        <end position="79"/>
    </location>
</feature>
<evidence type="ECO:0000313" key="3">
    <source>
        <dbReference type="Proteomes" id="UP000515163"/>
    </source>
</evidence>
<dbReference type="InParanoid" id="A0A6P8IPP3"/>
<evidence type="ECO:0000256" key="1">
    <source>
        <dbReference type="SAM" id="Coils"/>
    </source>
</evidence>
<feature type="region of interest" description="Disordered" evidence="2">
    <location>
        <begin position="1"/>
        <end position="49"/>
    </location>
</feature>
<keyword evidence="3" id="KW-1185">Reference proteome</keyword>
<dbReference type="RefSeq" id="XP_031568837.1">
    <property type="nucleotide sequence ID" value="XM_031712977.1"/>
</dbReference>
<proteinExistence type="predicted"/>
<evidence type="ECO:0000256" key="2">
    <source>
        <dbReference type="SAM" id="MobiDB-lite"/>
    </source>
</evidence>
<reference evidence="4" key="1">
    <citation type="submission" date="2025-08" db="UniProtKB">
        <authorList>
            <consortium name="RefSeq"/>
        </authorList>
    </citation>
    <scope>IDENTIFICATION</scope>
    <source>
        <tissue evidence="4">Tentacle</tissue>
    </source>
</reference>
<dbReference type="Proteomes" id="UP000515163">
    <property type="component" value="Unplaced"/>
</dbReference>
<organism evidence="3 4">
    <name type="scientific">Actinia tenebrosa</name>
    <name type="common">Australian red waratah sea anemone</name>
    <dbReference type="NCBI Taxonomy" id="6105"/>
    <lineage>
        <taxon>Eukaryota</taxon>
        <taxon>Metazoa</taxon>
        <taxon>Cnidaria</taxon>
        <taxon>Anthozoa</taxon>
        <taxon>Hexacorallia</taxon>
        <taxon>Actiniaria</taxon>
        <taxon>Actiniidae</taxon>
        <taxon>Actinia</taxon>
    </lineage>
</organism>
<name>A0A6P8IPP3_ACTTE</name>
<accession>A0A6P8IPP3</accession>
<dbReference type="OrthoDB" id="10315978at2759"/>
<keyword evidence="1" id="KW-0175">Coiled coil</keyword>
<dbReference type="KEGG" id="aten:116303445"/>
<sequence>MDVDAHNTCSPLSEDQSNDHRVPNPASASSLLRKHASTSADSYSSREGQDKYAAMMGEMQEMSNALDKINANLRKASVKCHTLIVDVATLFNPETEEMARNVVEDCEVCKNKVKAMLASEDLLSQK</sequence>
<gene>
    <name evidence="4" type="primary">LOC116303445</name>
</gene>
<evidence type="ECO:0000313" key="4">
    <source>
        <dbReference type="RefSeq" id="XP_031568837.1"/>
    </source>
</evidence>
<feature type="compositionally biased region" description="Polar residues" evidence="2">
    <location>
        <begin position="37"/>
        <end position="46"/>
    </location>
</feature>
<protein>
    <submittedName>
        <fullName evidence="4">Uncharacterized protein LOC116303445</fullName>
    </submittedName>
</protein>